<dbReference type="PROSITE" id="PS00018">
    <property type="entry name" value="EF_HAND_1"/>
    <property type="match status" value="1"/>
</dbReference>
<feature type="domain" description="Right handed beta helix" evidence="4">
    <location>
        <begin position="377"/>
        <end position="543"/>
    </location>
</feature>
<evidence type="ECO:0000256" key="1">
    <source>
        <dbReference type="ARBA" id="ARBA00016512"/>
    </source>
</evidence>
<evidence type="ECO:0000259" key="4">
    <source>
        <dbReference type="Pfam" id="PF13229"/>
    </source>
</evidence>
<dbReference type="KEGG" id="pbas:SMSP2_00581"/>
<dbReference type="InterPro" id="IPR018247">
    <property type="entry name" value="EF_Hand_1_Ca_BS"/>
</dbReference>
<dbReference type="InterPro" id="IPR011050">
    <property type="entry name" value="Pectin_lyase_fold/virulence"/>
</dbReference>
<dbReference type="OrthoDB" id="236566at2"/>
<dbReference type="Proteomes" id="UP000188181">
    <property type="component" value="Chromosome"/>
</dbReference>
<dbReference type="EMBL" id="CP019646">
    <property type="protein sequence ID" value="AQQ70238.1"/>
    <property type="molecule type" value="Genomic_DNA"/>
</dbReference>
<dbReference type="SUPFAM" id="SSF51126">
    <property type="entry name" value="Pectin lyase-like"/>
    <property type="match status" value="1"/>
</dbReference>
<dbReference type="AlphaFoldDB" id="A0A1Q2MCH2"/>
<evidence type="ECO:0000313" key="5">
    <source>
        <dbReference type="EMBL" id="AQQ70238.1"/>
    </source>
</evidence>
<dbReference type="Pfam" id="PF13229">
    <property type="entry name" value="Beta_helix"/>
    <property type="match status" value="1"/>
</dbReference>
<protein>
    <recommendedName>
        <fullName evidence="1">Probable pectate lyase C</fullName>
    </recommendedName>
</protein>
<dbReference type="Gene3D" id="2.160.20.10">
    <property type="entry name" value="Single-stranded right-handed beta-helix, Pectin lyase-like"/>
    <property type="match status" value="1"/>
</dbReference>
<feature type="region of interest" description="Disordered" evidence="2">
    <location>
        <begin position="639"/>
        <end position="668"/>
    </location>
</feature>
<proteinExistence type="predicted"/>
<gene>
    <name evidence="5" type="ORF">SMSP2_00581</name>
</gene>
<keyword evidence="6" id="KW-1185">Reference proteome</keyword>
<organism evidence="5 6">
    <name type="scientific">Limihaloglobus sulfuriphilus</name>
    <dbReference type="NCBI Taxonomy" id="1851148"/>
    <lineage>
        <taxon>Bacteria</taxon>
        <taxon>Pseudomonadati</taxon>
        <taxon>Planctomycetota</taxon>
        <taxon>Phycisphaerae</taxon>
        <taxon>Sedimentisphaerales</taxon>
        <taxon>Sedimentisphaeraceae</taxon>
        <taxon>Limihaloglobus</taxon>
    </lineage>
</organism>
<evidence type="ECO:0000313" key="6">
    <source>
        <dbReference type="Proteomes" id="UP000188181"/>
    </source>
</evidence>
<dbReference type="RefSeq" id="WP_146682515.1">
    <property type="nucleotide sequence ID" value="NZ_CP019646.1"/>
</dbReference>
<feature type="signal peptide" evidence="3">
    <location>
        <begin position="1"/>
        <end position="30"/>
    </location>
</feature>
<keyword evidence="3" id="KW-0732">Signal</keyword>
<sequence length="725" mass="79147" precursor="true">MKFVKICAKTALFAFILAILEAGFCLDANAEYKDLWIYTYDDDFSTHKARTDSYDHSVFWPENAFPPAEPYLVYSSRYGIPPSGPPGLLFNGFKGKPAHLNYCFPVISAQQMMPLKGKLEFDLKLARETEIISAEEGGSFSYSISPDGKYWSLPVPLKSGHQEIPLGSEQGTCYVSLSGQKAVIDNLEVILKSYEPEPDVLLVPSEYPTIQDAVNASANGDTVEVEPGTYTGEGNTNIELLGKAITVRSAKGPLRTIIECGGISINAETFNSRGFYLHQAERRDTVIEGFTIQNGIIHGSEIPADNMRWNLDPSHPIGAGINCEFASPTIRNCRIMNCGTELGGGIGCVGANPVIENCNIQGCRAGGYGPCESGGRGGAIGMIRHSNASIFNCEIKYNMGYYNSGGGGIYTRRSSARINRCDISGNGAGGSIAGGGIYCGPGSRMAVENSLIWNNQANCGAGIYTERDSYENPAVTDCPECCHTYLLVKNCTIAHNQLLYPMPIYPGSGIHANGTDIYVRNCIVWHNKPTQIIIYKAPCKCPVTFSNVQGGYPNSLMYLPEDPDSANYDLTEYIGGAADIENINICDAAGNIDEKPLFANPELPEPDYHLKSLTGRYVESPVLEPDAMTKPGYWVKDDVHSPSIDAGDTDDPFRREPRPNGYRVNMGAYGNTRQASKSVLWHILNPEYNEIPEDRNPDVNHDGRVDFKDVAEIGKHWLLGQEASE</sequence>
<dbReference type="STRING" id="1851148.SMSP2_00581"/>
<feature type="chain" id="PRO_5013088965" description="Probable pectate lyase C" evidence="3">
    <location>
        <begin position="31"/>
        <end position="725"/>
    </location>
</feature>
<dbReference type="InterPro" id="IPR039448">
    <property type="entry name" value="Beta_helix"/>
</dbReference>
<accession>A0A1Q2MCH2</accession>
<dbReference type="SMART" id="SM00710">
    <property type="entry name" value="PbH1"/>
    <property type="match status" value="6"/>
</dbReference>
<dbReference type="InterPro" id="IPR006626">
    <property type="entry name" value="PbH1"/>
</dbReference>
<evidence type="ECO:0000256" key="3">
    <source>
        <dbReference type="SAM" id="SignalP"/>
    </source>
</evidence>
<dbReference type="InterPro" id="IPR012334">
    <property type="entry name" value="Pectin_lyas_fold"/>
</dbReference>
<evidence type="ECO:0000256" key="2">
    <source>
        <dbReference type="SAM" id="MobiDB-lite"/>
    </source>
</evidence>
<reference evidence="6" key="1">
    <citation type="submission" date="2017-02" db="EMBL/GenBank/DDBJ databases">
        <title>Comparative genomics and description of representatives of a novel lineage of planctomycetes thriving in anoxic sediments.</title>
        <authorList>
            <person name="Spring S."/>
            <person name="Bunk B."/>
            <person name="Sproer C."/>
        </authorList>
    </citation>
    <scope>NUCLEOTIDE SEQUENCE [LARGE SCALE GENOMIC DNA]</scope>
    <source>
        <strain evidence="6">SM-Chi-D1</strain>
    </source>
</reference>
<name>A0A1Q2MCH2_9BACT</name>